<evidence type="ECO:0000313" key="1">
    <source>
        <dbReference type="EMBL" id="GAU36806.1"/>
    </source>
</evidence>
<keyword evidence="2" id="KW-1185">Reference proteome</keyword>
<reference evidence="2" key="1">
    <citation type="journal article" date="2017" name="Front. Plant Sci.">
        <title>Climate Clever Clovers: New Paradigm to Reduce the Environmental Footprint of Ruminants by Breeding Low Methanogenic Forages Utilizing Haplotype Variation.</title>
        <authorList>
            <person name="Kaur P."/>
            <person name="Appels R."/>
            <person name="Bayer P.E."/>
            <person name="Keeble-Gagnere G."/>
            <person name="Wang J."/>
            <person name="Hirakawa H."/>
            <person name="Shirasawa K."/>
            <person name="Vercoe P."/>
            <person name="Stefanova K."/>
            <person name="Durmic Z."/>
            <person name="Nichols P."/>
            <person name="Revell C."/>
            <person name="Isobe S.N."/>
            <person name="Edwards D."/>
            <person name="Erskine W."/>
        </authorList>
    </citation>
    <scope>NUCLEOTIDE SEQUENCE [LARGE SCALE GENOMIC DNA]</scope>
    <source>
        <strain evidence="2">cv. Daliak</strain>
    </source>
</reference>
<accession>A0A2Z6MY87</accession>
<dbReference type="PANTHER" id="PTHR34950:SF15">
    <property type="entry name" value="REMORIN C-TERMINAL DOMAIN-CONTAINING PROTEIN"/>
    <property type="match status" value="1"/>
</dbReference>
<name>A0A2Z6MY87_TRISU</name>
<gene>
    <name evidence="1" type="ORF">TSUD_219090</name>
</gene>
<dbReference type="EMBL" id="DF973642">
    <property type="protein sequence ID" value="GAU36806.1"/>
    <property type="molecule type" value="Genomic_DNA"/>
</dbReference>
<dbReference type="OrthoDB" id="1411410at2759"/>
<dbReference type="PANTHER" id="PTHR34950">
    <property type="entry name" value="OS04G0457400 PROTEIN"/>
    <property type="match status" value="1"/>
</dbReference>
<proteinExistence type="predicted"/>
<sequence>MAMGVDLAEAYVLRKMHKEKLKYEEEAKGPKTSTIIGSKTNRSSGCFFWFSKKPRRTTRMKDIKENEFTKGVSDPIYK</sequence>
<dbReference type="AlphaFoldDB" id="A0A2Z6MY87"/>
<dbReference type="Proteomes" id="UP000242715">
    <property type="component" value="Unassembled WGS sequence"/>
</dbReference>
<organism evidence="1 2">
    <name type="scientific">Trifolium subterraneum</name>
    <name type="common">Subterranean clover</name>
    <dbReference type="NCBI Taxonomy" id="3900"/>
    <lineage>
        <taxon>Eukaryota</taxon>
        <taxon>Viridiplantae</taxon>
        <taxon>Streptophyta</taxon>
        <taxon>Embryophyta</taxon>
        <taxon>Tracheophyta</taxon>
        <taxon>Spermatophyta</taxon>
        <taxon>Magnoliopsida</taxon>
        <taxon>eudicotyledons</taxon>
        <taxon>Gunneridae</taxon>
        <taxon>Pentapetalae</taxon>
        <taxon>rosids</taxon>
        <taxon>fabids</taxon>
        <taxon>Fabales</taxon>
        <taxon>Fabaceae</taxon>
        <taxon>Papilionoideae</taxon>
        <taxon>50 kb inversion clade</taxon>
        <taxon>NPAAA clade</taxon>
        <taxon>Hologalegina</taxon>
        <taxon>IRL clade</taxon>
        <taxon>Trifolieae</taxon>
        <taxon>Trifolium</taxon>
    </lineage>
</organism>
<evidence type="ECO:0000313" key="2">
    <source>
        <dbReference type="Proteomes" id="UP000242715"/>
    </source>
</evidence>
<protein>
    <submittedName>
        <fullName evidence="1">Uncharacterized protein</fullName>
    </submittedName>
</protein>